<evidence type="ECO:0000313" key="3">
    <source>
        <dbReference type="Proteomes" id="UP001215280"/>
    </source>
</evidence>
<dbReference type="Proteomes" id="UP001215280">
    <property type="component" value="Unassembled WGS sequence"/>
</dbReference>
<dbReference type="EMBL" id="JARJLG010000272">
    <property type="protein sequence ID" value="KAJ7721067.1"/>
    <property type="molecule type" value="Genomic_DNA"/>
</dbReference>
<feature type="region of interest" description="Disordered" evidence="1">
    <location>
        <begin position="461"/>
        <end position="628"/>
    </location>
</feature>
<evidence type="ECO:0000313" key="2">
    <source>
        <dbReference type="EMBL" id="KAJ7721067.1"/>
    </source>
</evidence>
<accession>A0AAD7HJ87</accession>
<dbReference type="AlphaFoldDB" id="A0AAD7HJ87"/>
<comment type="caution">
    <text evidence="2">The sequence shown here is derived from an EMBL/GenBank/DDBJ whole genome shotgun (WGS) entry which is preliminary data.</text>
</comment>
<feature type="compositionally biased region" description="Polar residues" evidence="1">
    <location>
        <begin position="474"/>
        <end position="488"/>
    </location>
</feature>
<name>A0AAD7HJ87_9AGAR</name>
<protein>
    <submittedName>
        <fullName evidence="2">Uncharacterized protein</fullName>
    </submittedName>
</protein>
<feature type="compositionally biased region" description="Basic and acidic residues" evidence="1">
    <location>
        <begin position="535"/>
        <end position="544"/>
    </location>
</feature>
<reference evidence="2" key="1">
    <citation type="submission" date="2023-03" db="EMBL/GenBank/DDBJ databases">
        <title>Massive genome expansion in bonnet fungi (Mycena s.s.) driven by repeated elements and novel gene families across ecological guilds.</title>
        <authorList>
            <consortium name="Lawrence Berkeley National Laboratory"/>
            <person name="Harder C.B."/>
            <person name="Miyauchi S."/>
            <person name="Viragh M."/>
            <person name="Kuo A."/>
            <person name="Thoen E."/>
            <person name="Andreopoulos B."/>
            <person name="Lu D."/>
            <person name="Skrede I."/>
            <person name="Drula E."/>
            <person name="Henrissat B."/>
            <person name="Morin E."/>
            <person name="Kohler A."/>
            <person name="Barry K."/>
            <person name="LaButti K."/>
            <person name="Morin E."/>
            <person name="Salamov A."/>
            <person name="Lipzen A."/>
            <person name="Mereny Z."/>
            <person name="Hegedus B."/>
            <person name="Baldrian P."/>
            <person name="Stursova M."/>
            <person name="Weitz H."/>
            <person name="Taylor A."/>
            <person name="Grigoriev I.V."/>
            <person name="Nagy L.G."/>
            <person name="Martin F."/>
            <person name="Kauserud H."/>
        </authorList>
    </citation>
    <scope>NUCLEOTIDE SEQUENCE</scope>
    <source>
        <strain evidence="2">CBHHK188m</strain>
    </source>
</reference>
<evidence type="ECO:0000256" key="1">
    <source>
        <dbReference type="SAM" id="MobiDB-lite"/>
    </source>
</evidence>
<keyword evidence="3" id="KW-1185">Reference proteome</keyword>
<proteinExistence type="predicted"/>
<sequence length="955" mass="109023">MDFDLRDADGLRPEYLWSIRGHVRYCSVGDSPDRIPLAINDYIPLPRPYPKTTISRGILSTVNFEIHAPIYYPPEHWLGWNPINSLAPRSSPHGALEDPAALAFTQDEVELDEVFEEVPGAGGSDGGTDNCLVGYTIVEWWRLNSIYLSRRLRDISVSLVMKSDVYGPNAWTTRLGDMPEPLEERPLSDCHYQRAEAQRAAGDARRNILSQMGFLSWYIAIKSNWDRDLDLDDINFLKSLRLDERKKRGYIFDLSRDYHEANLGFLIKSNVPFHYLWTDAEEANRRFIRWSPQYQAEYSVVAAHAPNGPANLKDMPSYYLWKETLERYDVFFQDQRSGRVGEVVQSYSPLWKYHIIDFANYGARPVENRHVLRAYAARFKAKVQQTVSLGTICTFYRQNPRKLDEPLTARVFPVPHEHPVTAFGRVHVEDFELLAFFEDTYQVREQVKNRYAPRGIERTFNTYNGMRNDRPTSLKDSTAGSSKNSSEASVHLEISGSPLPLEARLQQQDLRRAKAPMSPTRRSETTEDVGITSRWVRDMAETSRRRSSRSLSPRDRGSSLKGKGRHGSRSLSSEGRRPHSSVGSFEDEFLDASEGRKEDGEIEELPEDPAQTGDVTMSQEDPGPTLHSREEAVEAIRRWAPVLTGFEELIPAPNLWYWNDIWLNRSVLVISEPRSELRMKVWAACLGYDDFVQVLNMAIRCGVSFSLYVHQGEVGALGLSQKMTETTKEMLRAMYAPGFVELTLSYGTGGVTLYARYRSMIDALLKRPHATAFIFAGGYLSWLAQLYDENLVERLREGPSLQVTEFLRGDNIRMEIKGVNAIYTTDLVSDGEIKALLGHISTGTEATDTFLWPPIGLLEEEGYHGQGAWSPRFLKFLRNLKKQNIDTKRLQWRTSREWRSYIRKGNKGVYAAEPGCSDDDLAKGQALMKRAFPMDWNKKMIADIQLPEKFVQLAA</sequence>
<organism evidence="2 3">
    <name type="scientific">Mycena maculata</name>
    <dbReference type="NCBI Taxonomy" id="230809"/>
    <lineage>
        <taxon>Eukaryota</taxon>
        <taxon>Fungi</taxon>
        <taxon>Dikarya</taxon>
        <taxon>Basidiomycota</taxon>
        <taxon>Agaricomycotina</taxon>
        <taxon>Agaricomycetes</taxon>
        <taxon>Agaricomycetidae</taxon>
        <taxon>Agaricales</taxon>
        <taxon>Marasmiineae</taxon>
        <taxon>Mycenaceae</taxon>
        <taxon>Mycena</taxon>
    </lineage>
</organism>
<gene>
    <name evidence="2" type="ORF">DFH07DRAFT_972406</name>
</gene>